<comment type="caution">
    <text evidence="2">The sequence shown here is derived from an EMBL/GenBank/DDBJ whole genome shotgun (WGS) entry which is preliminary data.</text>
</comment>
<gene>
    <name evidence="2" type="ORF">IAC94_07735</name>
</gene>
<accession>A0A9D1E2H5</accession>
<sequence>MSTVIEIERLVASGHLDEAREELEKLLASEPDNSHAWFLLGGIYRRHELWGDAINAYNRAKLIDPEGPAAAAIESIYDILHFVNVDLMNP</sequence>
<protein>
    <submittedName>
        <fullName evidence="2">Tetratricopeptide repeat protein</fullName>
    </submittedName>
</protein>
<dbReference type="Gene3D" id="1.25.40.10">
    <property type="entry name" value="Tetratricopeptide repeat domain"/>
    <property type="match status" value="1"/>
</dbReference>
<keyword evidence="1" id="KW-0802">TPR repeat</keyword>
<feature type="repeat" description="TPR" evidence="1">
    <location>
        <begin position="34"/>
        <end position="67"/>
    </location>
</feature>
<dbReference type="SUPFAM" id="SSF48452">
    <property type="entry name" value="TPR-like"/>
    <property type="match status" value="1"/>
</dbReference>
<organism evidence="2 3">
    <name type="scientific">Candidatus Coprenecus avistercoris</name>
    <dbReference type="NCBI Taxonomy" id="2840730"/>
    <lineage>
        <taxon>Bacteria</taxon>
        <taxon>Pseudomonadati</taxon>
        <taxon>Bacteroidota</taxon>
        <taxon>Bacteroidia</taxon>
        <taxon>Bacteroidales</taxon>
        <taxon>Rikenellaceae</taxon>
        <taxon>Rikenellaceae incertae sedis</taxon>
        <taxon>Candidatus Coprenecus</taxon>
    </lineage>
</organism>
<dbReference type="EMBL" id="DVHI01000096">
    <property type="protein sequence ID" value="HIR63392.1"/>
    <property type="molecule type" value="Genomic_DNA"/>
</dbReference>
<evidence type="ECO:0000313" key="2">
    <source>
        <dbReference type="EMBL" id="HIR63392.1"/>
    </source>
</evidence>
<dbReference type="AlphaFoldDB" id="A0A9D1E2H5"/>
<reference evidence="2" key="1">
    <citation type="submission" date="2020-10" db="EMBL/GenBank/DDBJ databases">
        <authorList>
            <person name="Gilroy R."/>
        </authorList>
    </citation>
    <scope>NUCLEOTIDE SEQUENCE</scope>
    <source>
        <strain evidence="2">ChiHjej13B12-12457</strain>
    </source>
</reference>
<reference evidence="2" key="2">
    <citation type="journal article" date="2021" name="PeerJ">
        <title>Extensive microbial diversity within the chicken gut microbiome revealed by metagenomics and culture.</title>
        <authorList>
            <person name="Gilroy R."/>
            <person name="Ravi A."/>
            <person name="Getino M."/>
            <person name="Pursley I."/>
            <person name="Horton D.L."/>
            <person name="Alikhan N.F."/>
            <person name="Baker D."/>
            <person name="Gharbi K."/>
            <person name="Hall N."/>
            <person name="Watson M."/>
            <person name="Adriaenssens E.M."/>
            <person name="Foster-Nyarko E."/>
            <person name="Jarju S."/>
            <person name="Secka A."/>
            <person name="Antonio M."/>
            <person name="Oren A."/>
            <person name="Chaudhuri R.R."/>
            <person name="La Ragione R."/>
            <person name="Hildebrand F."/>
            <person name="Pallen M.J."/>
        </authorList>
    </citation>
    <scope>NUCLEOTIDE SEQUENCE</scope>
    <source>
        <strain evidence="2">ChiHjej13B12-12457</strain>
    </source>
</reference>
<evidence type="ECO:0000256" key="1">
    <source>
        <dbReference type="PROSITE-ProRule" id="PRU00339"/>
    </source>
</evidence>
<dbReference type="PROSITE" id="PS50005">
    <property type="entry name" value="TPR"/>
    <property type="match status" value="1"/>
</dbReference>
<proteinExistence type="predicted"/>
<dbReference type="InterPro" id="IPR011990">
    <property type="entry name" value="TPR-like_helical_dom_sf"/>
</dbReference>
<evidence type="ECO:0000313" key="3">
    <source>
        <dbReference type="Proteomes" id="UP000886744"/>
    </source>
</evidence>
<dbReference type="Pfam" id="PF13432">
    <property type="entry name" value="TPR_16"/>
    <property type="match status" value="1"/>
</dbReference>
<name>A0A9D1E2H5_9BACT</name>
<dbReference type="InterPro" id="IPR019734">
    <property type="entry name" value="TPR_rpt"/>
</dbReference>
<dbReference type="Proteomes" id="UP000886744">
    <property type="component" value="Unassembled WGS sequence"/>
</dbReference>